<reference evidence="2 3" key="1">
    <citation type="submission" date="2023-01" db="EMBL/GenBank/DDBJ databases">
        <title>Effects of deletion of Siderophore biosynthase gene in Pseudomonas fragi on quorum sensing and spoliage ability.</title>
        <authorList>
            <person name="Cui F."/>
            <person name="Wang D."/>
            <person name="Liu J."/>
            <person name="Wang Q."/>
            <person name="Li T."/>
            <person name="Li J."/>
        </authorList>
    </citation>
    <scope>NUCLEOTIDE SEQUENCE [LARGE SCALE GENOMIC DNA]</scope>
    <source>
        <strain evidence="2 3">MS-10</strain>
    </source>
</reference>
<sequence>MATVKVEAGDIDKGAWQYSGMFGTSILTRASTKDHPWKGETINPGLELERTELLDEEKVKKLAGTAGWGVAGAVLLGPIGAIGGMLLGGNKKEVAFAAYLKDGRKFMATTDGGTWKKLMAITF</sequence>
<feature type="transmembrane region" description="Helical" evidence="1">
    <location>
        <begin position="66"/>
        <end position="87"/>
    </location>
</feature>
<name>A0ABT4WW26_PSEFR</name>
<comment type="caution">
    <text evidence="2">The sequence shown here is derived from an EMBL/GenBank/DDBJ whole genome shotgun (WGS) entry which is preliminary data.</text>
</comment>
<gene>
    <name evidence="2" type="ORF">PI499_15985</name>
</gene>
<dbReference type="RefSeq" id="WP_271350876.1">
    <property type="nucleotide sequence ID" value="NZ_JAQJVI010000022.1"/>
</dbReference>
<organism evidence="2 3">
    <name type="scientific">Pseudomonas fragi</name>
    <dbReference type="NCBI Taxonomy" id="296"/>
    <lineage>
        <taxon>Bacteria</taxon>
        <taxon>Pseudomonadati</taxon>
        <taxon>Pseudomonadota</taxon>
        <taxon>Gammaproteobacteria</taxon>
        <taxon>Pseudomonadales</taxon>
        <taxon>Pseudomonadaceae</taxon>
        <taxon>Pseudomonas</taxon>
    </lineage>
</organism>
<keyword evidence="3" id="KW-1185">Reference proteome</keyword>
<evidence type="ECO:0000256" key="1">
    <source>
        <dbReference type="SAM" id="Phobius"/>
    </source>
</evidence>
<keyword evidence="1" id="KW-1133">Transmembrane helix</keyword>
<dbReference type="EMBL" id="JAQJVI010000022">
    <property type="protein sequence ID" value="MDA7023362.1"/>
    <property type="molecule type" value="Genomic_DNA"/>
</dbReference>
<keyword evidence="1" id="KW-0472">Membrane</keyword>
<evidence type="ECO:0000313" key="2">
    <source>
        <dbReference type="EMBL" id="MDA7023362.1"/>
    </source>
</evidence>
<accession>A0ABT4WW26</accession>
<protein>
    <submittedName>
        <fullName evidence="2">Uncharacterized protein</fullName>
    </submittedName>
</protein>
<proteinExistence type="predicted"/>
<dbReference type="Proteomes" id="UP001212337">
    <property type="component" value="Unassembled WGS sequence"/>
</dbReference>
<evidence type="ECO:0000313" key="3">
    <source>
        <dbReference type="Proteomes" id="UP001212337"/>
    </source>
</evidence>
<keyword evidence="1" id="KW-0812">Transmembrane</keyword>